<evidence type="ECO:0000313" key="5">
    <source>
        <dbReference type="Proteomes" id="UP000011058"/>
    </source>
</evidence>
<dbReference type="HOGENOM" id="CLU_432612_0_0_10"/>
<dbReference type="Proteomes" id="UP000011058">
    <property type="component" value="Chromosome"/>
</dbReference>
<dbReference type="RefSeq" id="WP_015330982.1">
    <property type="nucleotide sequence ID" value="NC_020054.1"/>
</dbReference>
<dbReference type="eggNOG" id="COG0457">
    <property type="taxonomic scope" value="Bacteria"/>
</dbReference>
<keyword evidence="2 3" id="KW-0802">TPR repeat</keyword>
<accession>I0K6Y0</accession>
<dbReference type="InterPro" id="IPR006597">
    <property type="entry name" value="Sel1-like"/>
</dbReference>
<evidence type="ECO:0000313" key="4">
    <source>
        <dbReference type="EMBL" id="CCG99883.1"/>
    </source>
</evidence>
<dbReference type="PANTHER" id="PTHR44943:SF8">
    <property type="entry name" value="TPR REPEAT-CONTAINING PROTEIN MJ0263"/>
    <property type="match status" value="1"/>
</dbReference>
<evidence type="ECO:0000256" key="3">
    <source>
        <dbReference type="PROSITE-ProRule" id="PRU00339"/>
    </source>
</evidence>
<name>I0K6Y0_9BACT</name>
<organism evidence="4 5">
    <name type="scientific">Fibrella aestuarina BUZ 2</name>
    <dbReference type="NCBI Taxonomy" id="1166018"/>
    <lineage>
        <taxon>Bacteria</taxon>
        <taxon>Pseudomonadati</taxon>
        <taxon>Bacteroidota</taxon>
        <taxon>Cytophagia</taxon>
        <taxon>Cytophagales</taxon>
        <taxon>Spirosomataceae</taxon>
        <taxon>Fibrella</taxon>
    </lineage>
</organism>
<keyword evidence="5" id="KW-1185">Reference proteome</keyword>
<proteinExistence type="predicted"/>
<dbReference type="EMBL" id="HE796683">
    <property type="protein sequence ID" value="CCG99883.1"/>
    <property type="molecule type" value="Genomic_DNA"/>
</dbReference>
<dbReference type="InterPro" id="IPR011990">
    <property type="entry name" value="TPR-like_helical_dom_sf"/>
</dbReference>
<dbReference type="InterPro" id="IPR051685">
    <property type="entry name" value="Ycf3/AcsC/BcsC/TPR_MFPF"/>
</dbReference>
<dbReference type="SMART" id="SM00028">
    <property type="entry name" value="TPR"/>
    <property type="match status" value="4"/>
</dbReference>
<keyword evidence="1" id="KW-0677">Repeat</keyword>
<reference evidence="4 5" key="1">
    <citation type="journal article" date="2012" name="J. Bacteriol.">
        <title>Genome Sequence of Fibrella aestuarina BUZ 2T, a Filamentous Marine Bacterium.</title>
        <authorList>
            <person name="Filippini M."/>
            <person name="Qi W."/>
            <person name="Blom J."/>
            <person name="Goesmann A."/>
            <person name="Smits T.H."/>
            <person name="Bagheri H.C."/>
        </authorList>
    </citation>
    <scope>NUCLEOTIDE SEQUENCE [LARGE SCALE GENOMIC DNA]</scope>
    <source>
        <strain evidence="5">BUZ 2T</strain>
    </source>
</reference>
<dbReference type="PANTHER" id="PTHR44943">
    <property type="entry name" value="CELLULOSE SYNTHASE OPERON PROTEIN C"/>
    <property type="match status" value="1"/>
</dbReference>
<dbReference type="PROSITE" id="PS50005">
    <property type="entry name" value="TPR"/>
    <property type="match status" value="1"/>
</dbReference>
<gene>
    <name evidence="4" type="ORF">FAES_1874</name>
</gene>
<protein>
    <submittedName>
        <fullName evidence="4">Sel1 domain protein repeat-containing protein</fullName>
    </submittedName>
</protein>
<dbReference type="Gene3D" id="1.25.40.10">
    <property type="entry name" value="Tetratricopeptide repeat domain"/>
    <property type="match status" value="3"/>
</dbReference>
<evidence type="ECO:0000256" key="2">
    <source>
        <dbReference type="ARBA" id="ARBA00022803"/>
    </source>
</evidence>
<dbReference type="InterPro" id="IPR019734">
    <property type="entry name" value="TPR_rpt"/>
</dbReference>
<dbReference type="SUPFAM" id="SSF48452">
    <property type="entry name" value="TPR-like"/>
    <property type="match status" value="1"/>
</dbReference>
<dbReference type="Pfam" id="PF14559">
    <property type="entry name" value="TPR_19"/>
    <property type="match status" value="1"/>
</dbReference>
<dbReference type="SMART" id="SM00671">
    <property type="entry name" value="SEL1"/>
    <property type="match status" value="1"/>
</dbReference>
<dbReference type="STRING" id="1166018.FAES_1874"/>
<dbReference type="Pfam" id="PF13181">
    <property type="entry name" value="TPR_8"/>
    <property type="match status" value="1"/>
</dbReference>
<sequence length="632" mass="70806">MRVFSFCFLLIATQAQVLVGQNLTTKAYKQYSLRQLDSAAVSFQALAATDSTQPDVRAMLSAIYCQTKRYDDAHREASAALALAPKSACYWTLLGNARWGQGLTDQALRAYLKSLDLLAEGLFQPSHTISVLRAVMPYRQLEKQVNELIASSKATPQHYVLLGYALQMQSRFEESLAAYQKALTMQPDQMEGYLFVSELHRAAKQTQPMVEAYEQAVEHDPFISSKLYKAAIQDYTESLRKETGSFAYFALGYIHEKGLGTPANLTEAQKWYAYAEQMHNHIAAVKLIQLYGRGAVPGVNGKEEIHRIQQNRNAGRRSHTIEFKLANGNYQTATVFVDAYPADKTKPYAAESRRLNEVYGTTVDLYSLIPLDRPIEPVVADVAAPRQSQLAAAAPLTASLMASPLLSPELSASAVQFAQSAVGTAKLTQTFNRRIEPFLEPYLADSVAAVMTQTLADYLGDVAHTPVLAIQRLRQDLITNRADQGFLYYAIAFLHEQLSGSSDWSSAEKWYTYAFQLHYTPAYQRLKRRYSQEVLSPVKLARLDKNWQNGATEIPLTLETPEGDVKTVSVYVLDNMGNSPEPIANEVSRLLDLYGVEVPQQTVERFNMLYREARQTNLSYQDLCRQAFLNKS</sequence>
<dbReference type="AlphaFoldDB" id="I0K6Y0"/>
<dbReference type="KEGG" id="fae:FAES_1874"/>
<feature type="repeat" description="TPR" evidence="3">
    <location>
        <begin position="156"/>
        <end position="189"/>
    </location>
</feature>
<dbReference type="PATRIC" id="fig|1166018.3.peg.3614"/>
<evidence type="ECO:0000256" key="1">
    <source>
        <dbReference type="ARBA" id="ARBA00022737"/>
    </source>
</evidence>